<proteinExistence type="predicted"/>
<keyword evidence="4" id="KW-0804">Transcription</keyword>
<evidence type="ECO:0000256" key="1">
    <source>
        <dbReference type="ARBA" id="ARBA00004123"/>
    </source>
</evidence>
<evidence type="ECO:0000259" key="7">
    <source>
        <dbReference type="PROSITE" id="PS50888"/>
    </source>
</evidence>
<feature type="domain" description="BHLH" evidence="7">
    <location>
        <begin position="298"/>
        <end position="374"/>
    </location>
</feature>
<gene>
    <name evidence="8" type="ORF">K450DRAFT_269463</name>
</gene>
<keyword evidence="3" id="KW-0238">DNA-binding</keyword>
<evidence type="ECO:0000313" key="9">
    <source>
        <dbReference type="Proteomes" id="UP001206595"/>
    </source>
</evidence>
<reference evidence="8" key="1">
    <citation type="submission" date="2021-06" db="EMBL/GenBank/DDBJ databases">
        <authorList>
            <consortium name="DOE Joint Genome Institute"/>
            <person name="Mondo S.J."/>
            <person name="Amses K.R."/>
            <person name="Simmons D.R."/>
            <person name="Longcore J.E."/>
            <person name="Seto K."/>
            <person name="Alves G.H."/>
            <person name="Bonds A.E."/>
            <person name="Quandt C.A."/>
            <person name="Davis W.J."/>
            <person name="Chang Y."/>
            <person name="Letcher P.M."/>
            <person name="Powell M.J."/>
            <person name="Kuo A."/>
            <person name="Labutti K."/>
            <person name="Pangilinan J."/>
            <person name="Andreopoulos W."/>
            <person name="Tritt A."/>
            <person name="Riley R."/>
            <person name="Hundley H."/>
            <person name="Johnson J."/>
            <person name="Lipzen A."/>
            <person name="Barry K."/>
            <person name="Berbee M.L."/>
            <person name="Buchler N.E."/>
            <person name="Grigoriev I.V."/>
            <person name="Spatafora J.W."/>
            <person name="Stajich J.E."/>
            <person name="James T.Y."/>
        </authorList>
    </citation>
    <scope>NUCLEOTIDE SEQUENCE</scope>
    <source>
        <strain evidence="8">AG</strain>
    </source>
</reference>
<feature type="region of interest" description="Disordered" evidence="6">
    <location>
        <begin position="68"/>
        <end position="89"/>
    </location>
</feature>
<dbReference type="CDD" id="cd11387">
    <property type="entry name" value="bHLHzip_USF_MITF"/>
    <property type="match status" value="1"/>
</dbReference>
<keyword evidence="5" id="KW-0539">Nucleus</keyword>
<dbReference type="Gene3D" id="4.10.280.10">
    <property type="entry name" value="Helix-loop-helix DNA-binding domain"/>
    <property type="match status" value="1"/>
</dbReference>
<dbReference type="EMBL" id="MU620901">
    <property type="protein sequence ID" value="KAI8582348.1"/>
    <property type="molecule type" value="Genomic_DNA"/>
</dbReference>
<dbReference type="PROSITE" id="PS50888">
    <property type="entry name" value="BHLH"/>
    <property type="match status" value="1"/>
</dbReference>
<protein>
    <recommendedName>
        <fullName evidence="7">BHLH domain-containing protein</fullName>
    </recommendedName>
</protein>
<dbReference type="Proteomes" id="UP001206595">
    <property type="component" value="Unassembled WGS sequence"/>
</dbReference>
<keyword evidence="9" id="KW-1185">Reference proteome</keyword>
<dbReference type="Pfam" id="PF00010">
    <property type="entry name" value="HLH"/>
    <property type="match status" value="1"/>
</dbReference>
<comment type="subcellular location">
    <subcellularLocation>
        <location evidence="1">Nucleus</location>
    </subcellularLocation>
</comment>
<dbReference type="GO" id="GO:0005634">
    <property type="term" value="C:nucleus"/>
    <property type="evidence" value="ECO:0007669"/>
    <property type="project" value="UniProtKB-SubCell"/>
</dbReference>
<evidence type="ECO:0000256" key="6">
    <source>
        <dbReference type="SAM" id="MobiDB-lite"/>
    </source>
</evidence>
<feature type="compositionally biased region" description="Basic residues" evidence="6">
    <location>
        <begin position="431"/>
        <end position="441"/>
    </location>
</feature>
<reference evidence="8" key="2">
    <citation type="journal article" date="2022" name="Proc. Natl. Acad. Sci. U.S.A.">
        <title>Diploid-dominant life cycles characterize the early evolution of Fungi.</title>
        <authorList>
            <person name="Amses K.R."/>
            <person name="Simmons D.R."/>
            <person name="Longcore J.E."/>
            <person name="Mondo S.J."/>
            <person name="Seto K."/>
            <person name="Jeronimo G.H."/>
            <person name="Bonds A.E."/>
            <person name="Quandt C.A."/>
            <person name="Davis W.J."/>
            <person name="Chang Y."/>
            <person name="Federici B.A."/>
            <person name="Kuo A."/>
            <person name="LaButti K."/>
            <person name="Pangilinan J."/>
            <person name="Andreopoulos W."/>
            <person name="Tritt A."/>
            <person name="Riley R."/>
            <person name="Hundley H."/>
            <person name="Johnson J."/>
            <person name="Lipzen A."/>
            <person name="Barry K."/>
            <person name="Lang B.F."/>
            <person name="Cuomo C.A."/>
            <person name="Buchler N.E."/>
            <person name="Grigoriev I.V."/>
            <person name="Spatafora J.W."/>
            <person name="Stajich J.E."/>
            <person name="James T.Y."/>
        </authorList>
    </citation>
    <scope>NUCLEOTIDE SEQUENCE</scope>
    <source>
        <strain evidence="8">AG</strain>
    </source>
</reference>
<keyword evidence="2" id="KW-0805">Transcription regulation</keyword>
<feature type="compositionally biased region" description="Polar residues" evidence="6">
    <location>
        <begin position="135"/>
        <end position="161"/>
    </location>
</feature>
<dbReference type="RefSeq" id="XP_051447352.1">
    <property type="nucleotide sequence ID" value="XM_051592926.1"/>
</dbReference>
<evidence type="ECO:0000256" key="5">
    <source>
        <dbReference type="ARBA" id="ARBA00023242"/>
    </source>
</evidence>
<feature type="compositionally biased region" description="Basic and acidic residues" evidence="6">
    <location>
        <begin position="302"/>
        <end position="313"/>
    </location>
</feature>
<feature type="compositionally biased region" description="Polar residues" evidence="6">
    <location>
        <begin position="394"/>
        <end position="430"/>
    </location>
</feature>
<dbReference type="SUPFAM" id="SSF47459">
    <property type="entry name" value="HLH, helix-loop-helix DNA-binding domain"/>
    <property type="match status" value="1"/>
</dbReference>
<feature type="compositionally biased region" description="Basic residues" evidence="6">
    <location>
        <begin position="289"/>
        <end position="301"/>
    </location>
</feature>
<dbReference type="GeneID" id="75918268"/>
<sequence length="477" mass="53681">MEQEQRFKPIHLRHPTSYHTEHPDVSRGQQLQYDSPAESSLLDIQYQRQLQDLNAAQLSDAIRHRNRLHTPEYTATPSSPSTSSGDLYLDRPATFASHIEHLPSDFQPVSPLDDDSWPSEHHLTHLLGGRDPSHQELSGQNIDPRNRVSRSQPPLSQSAPTTDAFFDYSFPATPTNSVTLHPSSYTGSPTRSTAISNDLDNINLGEMPDVYGTSMESAASSSYSFGIQTPPVAANVPNNANAAASTTTTSNSTYQLSPAFKNAQPATQTQAELAEVTDLPTEPTVQKTVQKKYERRRRRRESHNAVERRRREHINDRIQELGALLPHYMLLDSPSSPLQSGGAPSGLNQDFSFVNGKPSKATILSKSVDHIKELKSDAERYQQRIRELEEALRASNQRESQWNTRMIRPSSRSPNTHLTPLQYNHQTASYTRHRTQRYRPRSHTDPQPAGQAAVATPHPLPQDPHRHIDFHHAQRHY</sequence>
<evidence type="ECO:0000256" key="3">
    <source>
        <dbReference type="ARBA" id="ARBA00023125"/>
    </source>
</evidence>
<dbReference type="AlphaFoldDB" id="A0AAD5HHM1"/>
<dbReference type="InterPro" id="IPR036638">
    <property type="entry name" value="HLH_DNA-bd_sf"/>
</dbReference>
<dbReference type="SMART" id="SM00353">
    <property type="entry name" value="HLH"/>
    <property type="match status" value="1"/>
</dbReference>
<evidence type="ECO:0000313" key="8">
    <source>
        <dbReference type="EMBL" id="KAI8582348.1"/>
    </source>
</evidence>
<comment type="caution">
    <text evidence="8">The sequence shown here is derived from an EMBL/GenBank/DDBJ whole genome shotgun (WGS) entry which is preliminary data.</text>
</comment>
<feature type="region of interest" description="Disordered" evidence="6">
    <location>
        <begin position="106"/>
        <end position="167"/>
    </location>
</feature>
<dbReference type="PANTHER" id="PTHR45776:SF2">
    <property type="entry name" value="MIP04163P"/>
    <property type="match status" value="1"/>
</dbReference>
<feature type="compositionally biased region" description="Basic and acidic residues" evidence="6">
    <location>
        <begin position="463"/>
        <end position="477"/>
    </location>
</feature>
<feature type="region of interest" description="Disordered" evidence="6">
    <location>
        <begin position="392"/>
        <end position="477"/>
    </location>
</feature>
<organism evidence="8 9">
    <name type="scientific">Umbelopsis ramanniana AG</name>
    <dbReference type="NCBI Taxonomy" id="1314678"/>
    <lineage>
        <taxon>Eukaryota</taxon>
        <taxon>Fungi</taxon>
        <taxon>Fungi incertae sedis</taxon>
        <taxon>Mucoromycota</taxon>
        <taxon>Mucoromycotina</taxon>
        <taxon>Umbelopsidomycetes</taxon>
        <taxon>Umbelopsidales</taxon>
        <taxon>Umbelopsidaceae</taxon>
        <taxon>Umbelopsis</taxon>
    </lineage>
</organism>
<accession>A0AAD5HHM1</accession>
<feature type="region of interest" description="Disordered" evidence="6">
    <location>
        <begin position="1"/>
        <end position="30"/>
    </location>
</feature>
<dbReference type="GO" id="GO:0000981">
    <property type="term" value="F:DNA-binding transcription factor activity, RNA polymerase II-specific"/>
    <property type="evidence" value="ECO:0007669"/>
    <property type="project" value="TreeGrafter"/>
</dbReference>
<feature type="region of interest" description="Disordered" evidence="6">
    <location>
        <begin position="262"/>
        <end position="313"/>
    </location>
</feature>
<dbReference type="GO" id="GO:0046983">
    <property type="term" value="F:protein dimerization activity"/>
    <property type="evidence" value="ECO:0007669"/>
    <property type="project" value="InterPro"/>
</dbReference>
<evidence type="ECO:0000256" key="4">
    <source>
        <dbReference type="ARBA" id="ARBA00023163"/>
    </source>
</evidence>
<dbReference type="InterPro" id="IPR011598">
    <property type="entry name" value="bHLH_dom"/>
</dbReference>
<dbReference type="GO" id="GO:0000978">
    <property type="term" value="F:RNA polymerase II cis-regulatory region sequence-specific DNA binding"/>
    <property type="evidence" value="ECO:0007669"/>
    <property type="project" value="TreeGrafter"/>
</dbReference>
<dbReference type="PANTHER" id="PTHR45776">
    <property type="entry name" value="MIP04163P"/>
    <property type="match status" value="1"/>
</dbReference>
<evidence type="ECO:0000256" key="2">
    <source>
        <dbReference type="ARBA" id="ARBA00023015"/>
    </source>
</evidence>
<name>A0AAD5HHM1_UMBRA</name>